<evidence type="ECO:0000256" key="6">
    <source>
        <dbReference type="ARBA" id="ARBA00022847"/>
    </source>
</evidence>
<feature type="transmembrane region" description="Helical" evidence="11">
    <location>
        <begin position="145"/>
        <end position="163"/>
    </location>
</feature>
<evidence type="ECO:0000256" key="3">
    <source>
        <dbReference type="ARBA" id="ARBA00022475"/>
    </source>
</evidence>
<dbReference type="PANTHER" id="PTHR30540">
    <property type="entry name" value="OSMOTIC STRESS POTASSIUM TRANSPORTER"/>
    <property type="match status" value="1"/>
</dbReference>
<evidence type="ECO:0000259" key="12">
    <source>
        <dbReference type="Pfam" id="PF02705"/>
    </source>
</evidence>
<feature type="domain" description="K+ potassium transporter integral membrane" evidence="12">
    <location>
        <begin position="17"/>
        <end position="462"/>
    </location>
</feature>
<dbReference type="InterPro" id="IPR053951">
    <property type="entry name" value="K_trans_N"/>
</dbReference>
<dbReference type="GO" id="GO:0015079">
    <property type="term" value="F:potassium ion transmembrane transporter activity"/>
    <property type="evidence" value="ECO:0007669"/>
    <property type="project" value="UniProtKB-UniRule"/>
</dbReference>
<feature type="transmembrane region" description="Helical" evidence="11">
    <location>
        <begin position="349"/>
        <end position="371"/>
    </location>
</feature>
<dbReference type="EMBL" id="SLUM01000027">
    <property type="protein sequence ID" value="TCL53800.1"/>
    <property type="molecule type" value="Genomic_DNA"/>
</dbReference>
<feature type="transmembrane region" description="Helical" evidence="11">
    <location>
        <begin position="300"/>
        <end position="328"/>
    </location>
</feature>
<comment type="caution">
    <text evidence="14">The sequence shown here is derived from an EMBL/GenBank/DDBJ whole genome shotgun (WGS) entry which is preliminary data.</text>
</comment>
<keyword evidence="3 11" id="KW-1003">Cell membrane</keyword>
<accession>A0A4R1QUH4</accession>
<dbReference type="Pfam" id="PF22776">
    <property type="entry name" value="K_trans_C"/>
    <property type="match status" value="1"/>
</dbReference>
<evidence type="ECO:0000259" key="13">
    <source>
        <dbReference type="Pfam" id="PF22776"/>
    </source>
</evidence>
<sequence>MTAAEKRPAIPISPAAALVAIGVVYGDIGTSPMYVMKSIVAGNGGLQNADPQLILGSLSLVIWTLTLLTTVKYVLVAMQADNHGEGGIFSLYSIVRRSRKHLVVLAMVGGAALLADGVLTPAVTVTTAVEGLRSIPALEILLGPGQGRIIQITLVILAVLFLIQRAGTSSIGKAFGPIMTIWFLFLGGMGLYHMAGDWTVLQALNPMLALRVLVSPYNKMGFFILGSVFLATTGAEALYSDMGHVGKGNIYISWPFVKICLILNYLGQGAWLIAHRQDKELGRIQDMNPFFEMVPPQLRLLAVLLGTLAAIIASQALITGAFTMVSEACKLDLMPHMQIIYPSRTMGQLYIPLVNTCLWVGCSLLVLYFRSSHRMEAAYGLAITVTMLMTTMLLFVFLHDKKRRGPVAWGFLLLFGGLELMFLLSSLTKFAEGGYVAVALAAVLLFIMYIWHRGTQVEDTQAIYLNVDTYKEVLGQLRDDESIPCFTDNLIYLTKSHYHNFVERDILYSILEKGPKRAKAYWFVSIHVEDVPYKREYEVENFGTDYIFRVRLNLGFKENQRINVYLRQIVQELMEDGELPLQKQRYAVEEPGDVGGFKFCIIRKRVVPESDLPASDQGILTVKYAIRHVAGSPARWYGLENSVLAVEYLPLFVRMKETAPICRKAGWCRKEESALPGQM</sequence>
<feature type="transmembrane region" description="Helical" evidence="11">
    <location>
        <begin position="251"/>
        <end position="274"/>
    </location>
</feature>
<protein>
    <recommendedName>
        <fullName evidence="11">Probable potassium transport system protein Kup</fullName>
    </recommendedName>
</protein>
<feature type="domain" description="K+ potassium transporter C-terminal" evidence="13">
    <location>
        <begin position="489"/>
        <end position="641"/>
    </location>
</feature>
<dbReference type="InterPro" id="IPR003855">
    <property type="entry name" value="K+_transporter"/>
</dbReference>
<comment type="caution">
    <text evidence="11">Lacks conserved residue(s) required for the propagation of feature annotation.</text>
</comment>
<keyword evidence="8 11" id="KW-1133">Transmembrane helix</keyword>
<dbReference type="PANTHER" id="PTHR30540:SF83">
    <property type="entry name" value="K+ POTASSIUM TRANSPORTER"/>
    <property type="match status" value="1"/>
</dbReference>
<feature type="transmembrane region" description="Helical" evidence="11">
    <location>
        <begin position="53"/>
        <end position="75"/>
    </location>
</feature>
<organism evidence="14 15">
    <name type="scientific">Allofournierella massiliensis</name>
    <dbReference type="NCBI Taxonomy" id="1650663"/>
    <lineage>
        <taxon>Bacteria</taxon>
        <taxon>Bacillati</taxon>
        <taxon>Bacillota</taxon>
        <taxon>Clostridia</taxon>
        <taxon>Eubacteriales</taxon>
        <taxon>Oscillospiraceae</taxon>
        <taxon>Allofournierella</taxon>
    </lineage>
</organism>
<feature type="transmembrane region" description="Helical" evidence="11">
    <location>
        <begin position="175"/>
        <end position="195"/>
    </location>
</feature>
<evidence type="ECO:0000256" key="1">
    <source>
        <dbReference type="ARBA" id="ARBA00004141"/>
    </source>
</evidence>
<dbReference type="InterPro" id="IPR053952">
    <property type="entry name" value="K_trans_C"/>
</dbReference>
<keyword evidence="9 11" id="KW-0406">Ion transport</keyword>
<dbReference type="AlphaFoldDB" id="A0A4R1QUH4"/>
<evidence type="ECO:0000256" key="10">
    <source>
        <dbReference type="ARBA" id="ARBA00023136"/>
    </source>
</evidence>
<feature type="transmembrane region" description="Helical" evidence="11">
    <location>
        <begin position="407"/>
        <end position="427"/>
    </location>
</feature>
<reference evidence="14 15" key="1">
    <citation type="submission" date="2019-03" db="EMBL/GenBank/DDBJ databases">
        <title>Genomic Encyclopedia of Type Strains, Phase IV (KMG-IV): sequencing the most valuable type-strain genomes for metagenomic binning, comparative biology and taxonomic classification.</title>
        <authorList>
            <person name="Goeker M."/>
        </authorList>
    </citation>
    <scope>NUCLEOTIDE SEQUENCE [LARGE SCALE GENOMIC DNA]</scope>
    <source>
        <strain evidence="14 15">DSM 100451</strain>
    </source>
</reference>
<gene>
    <name evidence="11" type="primary">kup</name>
    <name evidence="14" type="ORF">EDD77_12749</name>
</gene>
<evidence type="ECO:0000313" key="14">
    <source>
        <dbReference type="EMBL" id="TCL53800.1"/>
    </source>
</evidence>
<evidence type="ECO:0000256" key="2">
    <source>
        <dbReference type="ARBA" id="ARBA00022448"/>
    </source>
</evidence>
<evidence type="ECO:0000256" key="11">
    <source>
        <dbReference type="HAMAP-Rule" id="MF_01522"/>
    </source>
</evidence>
<dbReference type="InterPro" id="IPR023051">
    <property type="entry name" value="Kup"/>
</dbReference>
<keyword evidence="10 11" id="KW-0472">Membrane</keyword>
<dbReference type="OrthoDB" id="9805577at2"/>
<evidence type="ECO:0000256" key="4">
    <source>
        <dbReference type="ARBA" id="ARBA00022538"/>
    </source>
</evidence>
<proteinExistence type="inferred from homology"/>
<keyword evidence="2 11" id="KW-0813">Transport</keyword>
<evidence type="ECO:0000256" key="5">
    <source>
        <dbReference type="ARBA" id="ARBA00022692"/>
    </source>
</evidence>
<dbReference type="Pfam" id="PF02705">
    <property type="entry name" value="K_trans"/>
    <property type="match status" value="1"/>
</dbReference>
<evidence type="ECO:0000313" key="15">
    <source>
        <dbReference type="Proteomes" id="UP000295184"/>
    </source>
</evidence>
<comment type="function">
    <text evidence="11">Transport of potassium into the cell. Likely operates as a K(+):H(+) symporter.</text>
</comment>
<comment type="subcellular location">
    <subcellularLocation>
        <location evidence="11">Cell membrane</location>
        <topology evidence="11">Multi-pass membrane protein</topology>
    </subcellularLocation>
    <subcellularLocation>
        <location evidence="1">Membrane</location>
        <topology evidence="1">Multi-pass membrane protein</topology>
    </subcellularLocation>
</comment>
<dbReference type="GO" id="GO:0005886">
    <property type="term" value="C:plasma membrane"/>
    <property type="evidence" value="ECO:0007669"/>
    <property type="project" value="UniProtKB-SubCell"/>
</dbReference>
<feature type="transmembrane region" description="Helical" evidence="11">
    <location>
        <begin position="433"/>
        <end position="451"/>
    </location>
</feature>
<feature type="transmembrane region" description="Helical" evidence="11">
    <location>
        <begin position="377"/>
        <end position="398"/>
    </location>
</feature>
<dbReference type="Proteomes" id="UP000295184">
    <property type="component" value="Unassembled WGS sequence"/>
</dbReference>
<dbReference type="RefSeq" id="WP_058963447.1">
    <property type="nucleotide sequence ID" value="NZ_CABKVM010000014.1"/>
</dbReference>
<comment type="similarity">
    <text evidence="11">Belongs to the HAK/KUP transporter (TC 2.A.72) family.</text>
</comment>
<comment type="catalytic activity">
    <reaction evidence="11">
        <text>K(+)(in) + H(+)(in) = K(+)(out) + H(+)(out)</text>
        <dbReference type="Rhea" id="RHEA:28490"/>
        <dbReference type="ChEBI" id="CHEBI:15378"/>
        <dbReference type="ChEBI" id="CHEBI:29103"/>
    </reaction>
</comment>
<name>A0A4R1QUH4_9FIRM</name>
<keyword evidence="4 11" id="KW-0633">Potassium transport</keyword>
<feature type="transmembrane region" description="Helical" evidence="11">
    <location>
        <begin position="102"/>
        <end position="125"/>
    </location>
</feature>
<dbReference type="HAMAP" id="MF_01522">
    <property type="entry name" value="Kup"/>
    <property type="match status" value="1"/>
</dbReference>
<evidence type="ECO:0000256" key="9">
    <source>
        <dbReference type="ARBA" id="ARBA00023065"/>
    </source>
</evidence>
<evidence type="ECO:0000256" key="8">
    <source>
        <dbReference type="ARBA" id="ARBA00022989"/>
    </source>
</evidence>
<evidence type="ECO:0000256" key="7">
    <source>
        <dbReference type="ARBA" id="ARBA00022958"/>
    </source>
</evidence>
<keyword evidence="7 11" id="KW-0630">Potassium</keyword>
<dbReference type="GO" id="GO:0015293">
    <property type="term" value="F:symporter activity"/>
    <property type="evidence" value="ECO:0007669"/>
    <property type="project" value="UniProtKB-UniRule"/>
</dbReference>
<keyword evidence="5 11" id="KW-0812">Transmembrane</keyword>
<keyword evidence="6 11" id="KW-0769">Symport</keyword>